<accession>A0A099NQS8</accession>
<comment type="caution">
    <text evidence="1">The sequence shown here is derived from an EMBL/GenBank/DDBJ whole genome shotgun (WGS) entry which is preliminary data.</text>
</comment>
<reference evidence="2" key="1">
    <citation type="journal article" date="2014" name="Microb. Cell Fact.">
        <title>Exploiting Issatchenkia orientalis SD108 for succinic acid production.</title>
        <authorList>
            <person name="Xiao H."/>
            <person name="Shao Z."/>
            <person name="Jiang Y."/>
            <person name="Dole S."/>
            <person name="Zhao H."/>
        </authorList>
    </citation>
    <scope>NUCLEOTIDE SEQUENCE [LARGE SCALE GENOMIC DNA]</scope>
    <source>
        <strain evidence="2">SD108</strain>
    </source>
</reference>
<dbReference type="EMBL" id="JQFK01001822">
    <property type="protein sequence ID" value="KGK34276.1"/>
    <property type="molecule type" value="Genomic_DNA"/>
</dbReference>
<sequence length="28" mass="3240">MEDFVGNGYLEQALLLIIVTDNRFKRAL</sequence>
<evidence type="ECO:0000313" key="2">
    <source>
        <dbReference type="Proteomes" id="UP000029867"/>
    </source>
</evidence>
<proteinExistence type="predicted"/>
<protein>
    <submittedName>
        <fullName evidence="1">Uncharacterized protein</fullName>
    </submittedName>
</protein>
<organism evidence="1 2">
    <name type="scientific">Pichia kudriavzevii</name>
    <name type="common">Yeast</name>
    <name type="synonym">Issatchenkia orientalis</name>
    <dbReference type="NCBI Taxonomy" id="4909"/>
    <lineage>
        <taxon>Eukaryota</taxon>
        <taxon>Fungi</taxon>
        <taxon>Dikarya</taxon>
        <taxon>Ascomycota</taxon>
        <taxon>Saccharomycotina</taxon>
        <taxon>Pichiomycetes</taxon>
        <taxon>Pichiales</taxon>
        <taxon>Pichiaceae</taxon>
        <taxon>Pichia</taxon>
    </lineage>
</organism>
<dbReference type="AlphaFoldDB" id="A0A099NQS8"/>
<evidence type="ECO:0000313" key="1">
    <source>
        <dbReference type="EMBL" id="KGK34276.1"/>
    </source>
</evidence>
<name>A0A099NQS8_PICKU</name>
<dbReference type="Proteomes" id="UP000029867">
    <property type="component" value="Unassembled WGS sequence"/>
</dbReference>
<gene>
    <name evidence="1" type="ORF">JL09_g6577</name>
</gene>
<dbReference type="HOGENOM" id="CLU_3413128_0_0_1"/>